<proteinExistence type="predicted"/>
<name>A0ABZ2K120_9BACT</name>
<dbReference type="Gene3D" id="1.10.760.10">
    <property type="entry name" value="Cytochrome c-like domain"/>
    <property type="match status" value="2"/>
</dbReference>
<dbReference type="InterPro" id="IPR051459">
    <property type="entry name" value="Cytochrome_c-type_DH"/>
</dbReference>
<dbReference type="PANTHER" id="PTHR35008:SF8">
    <property type="entry name" value="ALCOHOL DEHYDROGENASE CYTOCHROME C SUBUNIT"/>
    <property type="match status" value="1"/>
</dbReference>
<dbReference type="EMBL" id="CP089982">
    <property type="protein sequence ID" value="WXA90877.1"/>
    <property type="molecule type" value="Genomic_DNA"/>
</dbReference>
<dbReference type="InterPro" id="IPR036909">
    <property type="entry name" value="Cyt_c-like_dom_sf"/>
</dbReference>
<evidence type="ECO:0000313" key="6">
    <source>
        <dbReference type="EMBL" id="WXA90877.1"/>
    </source>
</evidence>
<keyword evidence="2 4" id="KW-0479">Metal-binding</keyword>
<dbReference type="PANTHER" id="PTHR35008">
    <property type="entry name" value="BLL4482 PROTEIN-RELATED"/>
    <property type="match status" value="1"/>
</dbReference>
<evidence type="ECO:0000313" key="7">
    <source>
        <dbReference type="Proteomes" id="UP001379533"/>
    </source>
</evidence>
<evidence type="ECO:0000256" key="4">
    <source>
        <dbReference type="PROSITE-ProRule" id="PRU00433"/>
    </source>
</evidence>
<reference evidence="6 7" key="1">
    <citation type="submission" date="2021-12" db="EMBL/GenBank/DDBJ databases">
        <title>Discovery of the Pendulisporaceae a myxobacterial family with distinct sporulation behavior and unique specialized metabolism.</title>
        <authorList>
            <person name="Garcia R."/>
            <person name="Popoff A."/>
            <person name="Bader C.D."/>
            <person name="Loehr J."/>
            <person name="Walesch S."/>
            <person name="Walt C."/>
            <person name="Boldt J."/>
            <person name="Bunk B."/>
            <person name="Haeckl F.J.F.P.J."/>
            <person name="Gunesch A.P."/>
            <person name="Birkelbach J."/>
            <person name="Nuebel U."/>
            <person name="Pietschmann T."/>
            <person name="Bach T."/>
            <person name="Mueller R."/>
        </authorList>
    </citation>
    <scope>NUCLEOTIDE SEQUENCE [LARGE SCALE GENOMIC DNA]</scope>
    <source>
        <strain evidence="6 7">MSr12523</strain>
    </source>
</reference>
<feature type="domain" description="Cytochrome c" evidence="5">
    <location>
        <begin position="199"/>
        <end position="309"/>
    </location>
</feature>
<feature type="domain" description="Cytochrome c" evidence="5">
    <location>
        <begin position="47"/>
        <end position="163"/>
    </location>
</feature>
<dbReference type="PROSITE" id="PS51007">
    <property type="entry name" value="CYTC"/>
    <property type="match status" value="2"/>
</dbReference>
<evidence type="ECO:0000256" key="1">
    <source>
        <dbReference type="ARBA" id="ARBA00022617"/>
    </source>
</evidence>
<keyword evidence="1 4" id="KW-0349">Heme</keyword>
<keyword evidence="7" id="KW-1185">Reference proteome</keyword>
<accession>A0ABZ2K120</accession>
<dbReference type="InterPro" id="IPR009056">
    <property type="entry name" value="Cyt_c-like_dom"/>
</dbReference>
<dbReference type="RefSeq" id="WP_394841497.1">
    <property type="nucleotide sequence ID" value="NZ_CP089982.1"/>
</dbReference>
<dbReference type="Proteomes" id="UP001379533">
    <property type="component" value="Chromosome"/>
</dbReference>
<gene>
    <name evidence="6" type="ORF">LZC95_31035</name>
</gene>
<dbReference type="SUPFAM" id="SSF46626">
    <property type="entry name" value="Cytochrome c"/>
    <property type="match status" value="2"/>
</dbReference>
<keyword evidence="3 4" id="KW-0408">Iron</keyword>
<sequence length="321" mass="34514">MRKIVKGILGVVGGLLLVGIGGLVVKVYALSPKVRPAAEMHAPTDPASIEHGKYLARYVFQCTTCHSEIVPNTPGDVPVEAALGKGRFMANIKGMGKICASNITPDKETGIGNMTDGEIVRATREGIGKHGNALAPLMPYDSWRETMSDADALAVVAYLRTIPPIKNDPCKSELEFPLSVIVRLLPSPVEKSPPPAPAAGVERGKWLLKVAQCETCHNTFDDHHQPVAGHYLAGGMGFDLENGSKVYAPNLTADPATGIGRHSDDDLMKAFDQGISKDGRPLYEMPWAQIQKMTVDDKKAIIAALRQVPAVNHTVPKNEMK</sequence>
<evidence type="ECO:0000256" key="2">
    <source>
        <dbReference type="ARBA" id="ARBA00022723"/>
    </source>
</evidence>
<evidence type="ECO:0000256" key="3">
    <source>
        <dbReference type="ARBA" id="ARBA00023004"/>
    </source>
</evidence>
<evidence type="ECO:0000259" key="5">
    <source>
        <dbReference type="PROSITE" id="PS51007"/>
    </source>
</evidence>
<protein>
    <recommendedName>
        <fullName evidence="5">Cytochrome c domain-containing protein</fullName>
    </recommendedName>
</protein>
<organism evidence="6 7">
    <name type="scientific">Pendulispora brunnea</name>
    <dbReference type="NCBI Taxonomy" id="2905690"/>
    <lineage>
        <taxon>Bacteria</taxon>
        <taxon>Pseudomonadati</taxon>
        <taxon>Myxococcota</taxon>
        <taxon>Myxococcia</taxon>
        <taxon>Myxococcales</taxon>
        <taxon>Sorangiineae</taxon>
        <taxon>Pendulisporaceae</taxon>
        <taxon>Pendulispora</taxon>
    </lineage>
</organism>